<evidence type="ECO:0000313" key="2">
    <source>
        <dbReference type="Proteomes" id="UP001498398"/>
    </source>
</evidence>
<dbReference type="SUPFAM" id="SSF52047">
    <property type="entry name" value="RNI-like"/>
    <property type="match status" value="1"/>
</dbReference>
<evidence type="ECO:0008006" key="3">
    <source>
        <dbReference type="Google" id="ProtNLM"/>
    </source>
</evidence>
<proteinExistence type="predicted"/>
<dbReference type="Gene3D" id="3.80.10.10">
    <property type="entry name" value="Ribonuclease Inhibitor"/>
    <property type="match status" value="1"/>
</dbReference>
<organism evidence="1 2">
    <name type="scientific">Marasmiellus scandens</name>
    <dbReference type="NCBI Taxonomy" id="2682957"/>
    <lineage>
        <taxon>Eukaryota</taxon>
        <taxon>Fungi</taxon>
        <taxon>Dikarya</taxon>
        <taxon>Basidiomycota</taxon>
        <taxon>Agaricomycotina</taxon>
        <taxon>Agaricomycetes</taxon>
        <taxon>Agaricomycetidae</taxon>
        <taxon>Agaricales</taxon>
        <taxon>Marasmiineae</taxon>
        <taxon>Omphalotaceae</taxon>
        <taxon>Marasmiellus</taxon>
    </lineage>
</organism>
<reference evidence="1 2" key="1">
    <citation type="submission" date="2024-01" db="EMBL/GenBank/DDBJ databases">
        <title>A draft genome for the cacao thread blight pathogen Marasmiellus scandens.</title>
        <authorList>
            <person name="Baruah I.K."/>
            <person name="Leung J."/>
            <person name="Bukari Y."/>
            <person name="Amoako-Attah I."/>
            <person name="Meinhardt L.W."/>
            <person name="Bailey B.A."/>
            <person name="Cohen S.P."/>
        </authorList>
    </citation>
    <scope>NUCLEOTIDE SEQUENCE [LARGE SCALE GENOMIC DNA]</scope>
    <source>
        <strain evidence="1 2">GH-19</strain>
    </source>
</reference>
<sequence length="419" mass="47078">MSAKATYAKPPVNLPPVPPELWITILRFATEIPEVLDVTQSLFRFPGETKNGIVKLKKSYKSALTTKRRLLLVCKDWKDLATPFLYEHLVLENCHTLPLLFRTLSSSRHKSLSDSRVGNPVGWWTKRLDVFLRDDDVVSDVDATRKTGDILFYLPNVATITFCAGDYWNYNLPPTFISALQKIGSNIRVLNWQSLGFSPKLGTHHFTFTSTPNLTSLQLHWLAFTGNPVLSLPVLPRLQSLSLVRVNDPIIFSTSLEEPMLMTNLFPSLTQIKLVPAQLVDDHHVRTILRLCSSTISSVYLSSDDSTEWGATLDSLYSIHSSMTFLTLHSCRLMTDFDFHLPPSVRVLALSSTIVQAQNWVYSSLKESLPDLKGDGLKTVVIDDKNARDFRDKHRAAAQALIKALGEKGRRLVFGEASL</sequence>
<gene>
    <name evidence="1" type="ORF">VKT23_018006</name>
</gene>
<dbReference type="EMBL" id="JBANRG010000079">
    <property type="protein sequence ID" value="KAK7438392.1"/>
    <property type="molecule type" value="Genomic_DNA"/>
</dbReference>
<keyword evidence="2" id="KW-1185">Reference proteome</keyword>
<comment type="caution">
    <text evidence="1">The sequence shown here is derived from an EMBL/GenBank/DDBJ whole genome shotgun (WGS) entry which is preliminary data.</text>
</comment>
<evidence type="ECO:0000313" key="1">
    <source>
        <dbReference type="EMBL" id="KAK7438392.1"/>
    </source>
</evidence>
<protein>
    <recommendedName>
        <fullName evidence="3">F-box domain-containing protein</fullName>
    </recommendedName>
</protein>
<dbReference type="InterPro" id="IPR032675">
    <property type="entry name" value="LRR_dom_sf"/>
</dbReference>
<accession>A0ABR1IQ87</accession>
<name>A0ABR1IQ87_9AGAR</name>
<dbReference type="Proteomes" id="UP001498398">
    <property type="component" value="Unassembled WGS sequence"/>
</dbReference>